<dbReference type="Pfam" id="PF04535">
    <property type="entry name" value="CASP_dom"/>
    <property type="match status" value="1"/>
</dbReference>
<dbReference type="GO" id="GO:0005886">
    <property type="term" value="C:plasma membrane"/>
    <property type="evidence" value="ECO:0007669"/>
    <property type="project" value="UniProtKB-SubCell"/>
</dbReference>
<keyword evidence="7 10" id="KW-0472">Membrane</keyword>
<proteinExistence type="inferred from homology"/>
<dbReference type="OrthoDB" id="753675at2759"/>
<dbReference type="STRING" id="180498.A0A067KVA3"/>
<dbReference type="NCBIfam" id="TIGR01569">
    <property type="entry name" value="A_tha_TIGR01569"/>
    <property type="match status" value="1"/>
</dbReference>
<comment type="function">
    <text evidence="9">Regulates membrane-cell wall junctions and localized cell wall deposition. Required for establishment of the Casparian strip membrane domain (CSD) and the subsequent formation of Casparian strips, a cell wall modification of the root endodermis that determines an apoplastic barrier between the intraorganismal apoplasm and the extraorganismal apoplasm and prevents lateral diffusion.</text>
</comment>
<evidence type="ECO:0000256" key="1">
    <source>
        <dbReference type="ARBA" id="ARBA00004651"/>
    </source>
</evidence>
<gene>
    <name evidence="12" type="ORF">JCGZ_08834</name>
</gene>
<feature type="transmembrane region" description="Helical" evidence="10">
    <location>
        <begin position="170"/>
        <end position="193"/>
    </location>
</feature>
<evidence type="ECO:0000256" key="6">
    <source>
        <dbReference type="ARBA" id="ARBA00022989"/>
    </source>
</evidence>
<evidence type="ECO:0000256" key="3">
    <source>
        <dbReference type="ARBA" id="ARBA00011489"/>
    </source>
</evidence>
<evidence type="ECO:0000313" key="12">
    <source>
        <dbReference type="EMBL" id="KDP36190.1"/>
    </source>
</evidence>
<evidence type="ECO:0000256" key="8">
    <source>
        <dbReference type="ARBA" id="ARBA00023316"/>
    </source>
</evidence>
<evidence type="ECO:0000256" key="4">
    <source>
        <dbReference type="ARBA" id="ARBA00022475"/>
    </source>
</evidence>
<dbReference type="PANTHER" id="PTHR36488">
    <property type="entry name" value="CASP-LIKE PROTEIN 1U1"/>
    <property type="match status" value="1"/>
</dbReference>
<dbReference type="GO" id="GO:0071555">
    <property type="term" value="P:cell wall organization"/>
    <property type="evidence" value="ECO:0007669"/>
    <property type="project" value="UniProtKB-KW"/>
</dbReference>
<sequence>MMKSESTAIDVPALEPKAKASFIRDERGSYKKGIAIIDFFLRLGALACAVVAAATMVTSDEDLPFFTRFNQFQASYDAVQTFQFFVIAMAMTAGYLALSLPFSVVGIVRPHAAGPRILLFILDTVSLGLNAAVAAAAADTVYLMHNGNATLNWFAICLQYTDFCSKVSGAVVASFVSAAVLMMLVIMSGLVFMRRH</sequence>
<dbReference type="EMBL" id="KK914453">
    <property type="protein sequence ID" value="KDP36190.1"/>
    <property type="molecule type" value="Genomic_DNA"/>
</dbReference>
<evidence type="ECO:0000313" key="13">
    <source>
        <dbReference type="Proteomes" id="UP000027138"/>
    </source>
</evidence>
<dbReference type="PANTHER" id="PTHR36488:SF11">
    <property type="entry name" value="CASP-LIKE PROTEIN"/>
    <property type="match status" value="1"/>
</dbReference>
<keyword evidence="5 10" id="KW-0812">Transmembrane</keyword>
<organism evidence="12 13">
    <name type="scientific">Jatropha curcas</name>
    <name type="common">Barbados nut</name>
    <dbReference type="NCBI Taxonomy" id="180498"/>
    <lineage>
        <taxon>Eukaryota</taxon>
        <taxon>Viridiplantae</taxon>
        <taxon>Streptophyta</taxon>
        <taxon>Embryophyta</taxon>
        <taxon>Tracheophyta</taxon>
        <taxon>Spermatophyta</taxon>
        <taxon>Magnoliopsida</taxon>
        <taxon>eudicotyledons</taxon>
        <taxon>Gunneridae</taxon>
        <taxon>Pentapetalae</taxon>
        <taxon>rosids</taxon>
        <taxon>fabids</taxon>
        <taxon>Malpighiales</taxon>
        <taxon>Euphorbiaceae</taxon>
        <taxon>Crotonoideae</taxon>
        <taxon>Jatropheae</taxon>
        <taxon>Jatropha</taxon>
    </lineage>
</organism>
<name>A0A067KVA3_JATCU</name>
<comment type="subcellular location">
    <subcellularLocation>
        <location evidence="1 10">Cell membrane</location>
        <topology evidence="1 10">Multi-pass membrane protein</topology>
    </subcellularLocation>
</comment>
<evidence type="ECO:0000259" key="11">
    <source>
        <dbReference type="Pfam" id="PF04535"/>
    </source>
</evidence>
<evidence type="ECO:0000256" key="10">
    <source>
        <dbReference type="RuleBase" id="RU361233"/>
    </source>
</evidence>
<dbReference type="Proteomes" id="UP000027138">
    <property type="component" value="Unassembled WGS sequence"/>
</dbReference>
<dbReference type="InterPro" id="IPR006459">
    <property type="entry name" value="CASP/CASPL"/>
</dbReference>
<keyword evidence="6 10" id="KW-1133">Transmembrane helix</keyword>
<comment type="similarity">
    <text evidence="2 10">Belongs to the Casparian strip membrane proteins (CASP) family.</text>
</comment>
<evidence type="ECO:0000256" key="5">
    <source>
        <dbReference type="ARBA" id="ARBA00022692"/>
    </source>
</evidence>
<evidence type="ECO:0000256" key="9">
    <source>
        <dbReference type="ARBA" id="ARBA00025302"/>
    </source>
</evidence>
<keyword evidence="13" id="KW-1185">Reference proteome</keyword>
<feature type="transmembrane region" description="Helical" evidence="10">
    <location>
        <begin position="78"/>
        <end position="105"/>
    </location>
</feature>
<keyword evidence="8" id="KW-0961">Cell wall biogenesis/degradation</keyword>
<dbReference type="AlphaFoldDB" id="A0A067KVA3"/>
<evidence type="ECO:0000256" key="2">
    <source>
        <dbReference type="ARBA" id="ARBA00007651"/>
    </source>
</evidence>
<dbReference type="KEGG" id="jcu:105635882"/>
<dbReference type="InterPro" id="IPR044173">
    <property type="entry name" value="CASPL"/>
</dbReference>
<protein>
    <recommendedName>
        <fullName evidence="10">CASP-like protein</fullName>
    </recommendedName>
</protein>
<reference evidence="12 13" key="1">
    <citation type="journal article" date="2014" name="PLoS ONE">
        <title>Global Analysis of Gene Expression Profiles in Physic Nut (Jatropha curcas L.) Seedlings Exposed to Salt Stress.</title>
        <authorList>
            <person name="Zhang L."/>
            <person name="Zhang C."/>
            <person name="Wu P."/>
            <person name="Chen Y."/>
            <person name="Li M."/>
            <person name="Jiang H."/>
            <person name="Wu G."/>
        </authorList>
    </citation>
    <scope>NUCLEOTIDE SEQUENCE [LARGE SCALE GENOMIC DNA]</scope>
    <source>
        <strain evidence="13">cv. GZQX0401</strain>
        <tissue evidence="12">Young leaves</tissue>
    </source>
</reference>
<accession>A0A067KVA3</accession>
<evidence type="ECO:0000256" key="7">
    <source>
        <dbReference type="ARBA" id="ARBA00023136"/>
    </source>
</evidence>
<feature type="domain" description="Casparian strip membrane protein" evidence="11">
    <location>
        <begin position="32"/>
        <end position="179"/>
    </location>
</feature>
<feature type="transmembrane region" description="Helical" evidence="10">
    <location>
        <begin position="39"/>
        <end position="58"/>
    </location>
</feature>
<keyword evidence="4 10" id="KW-1003">Cell membrane</keyword>
<comment type="subunit">
    <text evidence="3 10">Homodimer and heterodimers.</text>
</comment>
<dbReference type="InterPro" id="IPR006702">
    <property type="entry name" value="CASP_dom"/>
</dbReference>
<feature type="transmembrane region" description="Helical" evidence="10">
    <location>
        <begin position="117"/>
        <end position="138"/>
    </location>
</feature>